<feature type="compositionally biased region" description="Acidic residues" evidence="1">
    <location>
        <begin position="234"/>
        <end position="255"/>
    </location>
</feature>
<accession>A0ABS5UUL8</accession>
<evidence type="ECO:0000313" key="3">
    <source>
        <dbReference type="Proteomes" id="UP000711736"/>
    </source>
</evidence>
<protein>
    <recommendedName>
        <fullName evidence="4">Tetratricopeptide repeat protein</fullName>
    </recommendedName>
</protein>
<dbReference type="Proteomes" id="UP000711736">
    <property type="component" value="Unassembled WGS sequence"/>
</dbReference>
<dbReference type="EMBL" id="JAFEJU010000002">
    <property type="protein sequence ID" value="MBT1174515.1"/>
    <property type="molecule type" value="Genomic_DNA"/>
</dbReference>
<keyword evidence="3" id="KW-1185">Reference proteome</keyword>
<feature type="compositionally biased region" description="Basic and acidic residues" evidence="1">
    <location>
        <begin position="188"/>
        <end position="200"/>
    </location>
</feature>
<comment type="caution">
    <text evidence="2">The sequence shown here is derived from an EMBL/GenBank/DDBJ whole genome shotgun (WGS) entry which is preliminary data.</text>
</comment>
<feature type="region of interest" description="Disordered" evidence="1">
    <location>
        <begin position="286"/>
        <end position="306"/>
    </location>
</feature>
<sequence>MSVQLDSQRFLDEVKHIQADFDMWREAVVPLPDAFADGLINRVYGLFGQTNPADLLVLAVQTHDDDLIEQSAGFLADTVSMIEEENVFGWMFRMIWGREIWLRQQVDELEDMDATFDFLTSACRMCAHILLTWGEDDASCAAIARLFLLEQYDEALNCLLPYAKVSLDPQESALVIADLQQRAIEAEARREEKAARHSAEESVASITPSGKREAAAEQDSDALGDGGVEHSSESEESQQSEQPDETSESAEDGLYEDGRPFPESDTLYIFDAEHTIAAYRRLFTDDSSENNTNDAADSTAGENPWDNPRFVHDKLLSLAGADVIEPLVVKSMFDGDEEQFSAALRLLDIYRGIVHDDGLLTLPIIALSTLSDSEGLKQDASLDDRMQYLETSRALCASMGAVLLARVPEPEWSRKLALALLDADIDTYIQHVRQLTESLSC</sequence>
<evidence type="ECO:0000313" key="2">
    <source>
        <dbReference type="EMBL" id="MBT1174515.1"/>
    </source>
</evidence>
<evidence type="ECO:0000256" key="1">
    <source>
        <dbReference type="SAM" id="MobiDB-lite"/>
    </source>
</evidence>
<name>A0ABS5UUL8_9BIFI</name>
<reference evidence="2 3" key="1">
    <citation type="journal article" date="2021" name="Environ. Microbiol.">
        <title>Genetic insights into the dark matter of the mammalian gut microbiota through targeted genome reconstruction.</title>
        <authorList>
            <person name="Lugli G.A."/>
            <person name="Alessandri G."/>
            <person name="Milani C."/>
            <person name="Viappiani A."/>
            <person name="Fontana F."/>
            <person name="Tarracchini C."/>
            <person name="Mancabelli L."/>
            <person name="Argentini C."/>
            <person name="Ruiz L."/>
            <person name="Margolles A."/>
            <person name="van Sinderen D."/>
            <person name="Turroni F."/>
            <person name="Ventura M."/>
        </authorList>
    </citation>
    <scope>NUCLEOTIDE SEQUENCE [LARGE SCALE GENOMIC DNA]</scope>
    <source>
        <strain evidence="2 3">LC6</strain>
    </source>
</reference>
<feature type="region of interest" description="Disordered" evidence="1">
    <location>
        <begin position="188"/>
        <end position="258"/>
    </location>
</feature>
<gene>
    <name evidence="2" type="ORF">JS530_03150</name>
</gene>
<organism evidence="2 3">
    <name type="scientific">Bifidobacterium colobi</name>
    <dbReference type="NCBI Taxonomy" id="2809026"/>
    <lineage>
        <taxon>Bacteria</taxon>
        <taxon>Bacillati</taxon>
        <taxon>Actinomycetota</taxon>
        <taxon>Actinomycetes</taxon>
        <taxon>Bifidobacteriales</taxon>
        <taxon>Bifidobacteriaceae</taxon>
        <taxon>Bifidobacterium</taxon>
    </lineage>
</organism>
<proteinExistence type="predicted"/>
<dbReference type="RefSeq" id="WP_214375768.1">
    <property type="nucleotide sequence ID" value="NZ_JAFEJU010000002.1"/>
</dbReference>
<evidence type="ECO:0008006" key="4">
    <source>
        <dbReference type="Google" id="ProtNLM"/>
    </source>
</evidence>